<keyword evidence="1" id="KW-0732">Signal</keyword>
<dbReference type="RefSeq" id="XP_001215416.1">
    <property type="nucleotide sequence ID" value="XM_001215416.1"/>
</dbReference>
<organism evidence="3 4">
    <name type="scientific">Aspergillus terreus (strain NIH 2624 / FGSC A1156)</name>
    <dbReference type="NCBI Taxonomy" id="341663"/>
    <lineage>
        <taxon>Eukaryota</taxon>
        <taxon>Fungi</taxon>
        <taxon>Dikarya</taxon>
        <taxon>Ascomycota</taxon>
        <taxon>Pezizomycotina</taxon>
        <taxon>Eurotiomycetes</taxon>
        <taxon>Eurotiomycetidae</taxon>
        <taxon>Eurotiales</taxon>
        <taxon>Aspergillaceae</taxon>
        <taxon>Aspergillus</taxon>
        <taxon>Aspergillus subgen. Circumdati</taxon>
    </lineage>
</organism>
<dbReference type="HOGENOM" id="CLU_020336_47_0_1"/>
<evidence type="ECO:0000313" key="3">
    <source>
        <dbReference type="EMBL" id="EAU33999.1"/>
    </source>
</evidence>
<reference evidence="4" key="1">
    <citation type="submission" date="2005-09" db="EMBL/GenBank/DDBJ databases">
        <title>Annotation of the Aspergillus terreus NIH2624 genome.</title>
        <authorList>
            <person name="Birren B.W."/>
            <person name="Lander E.S."/>
            <person name="Galagan J.E."/>
            <person name="Nusbaum C."/>
            <person name="Devon K."/>
            <person name="Henn M."/>
            <person name="Ma L.-J."/>
            <person name="Jaffe D.B."/>
            <person name="Butler J."/>
            <person name="Alvarez P."/>
            <person name="Gnerre S."/>
            <person name="Grabherr M."/>
            <person name="Kleber M."/>
            <person name="Mauceli E.W."/>
            <person name="Brockman W."/>
            <person name="Rounsley S."/>
            <person name="Young S.K."/>
            <person name="LaButti K."/>
            <person name="Pushparaj V."/>
            <person name="DeCaprio D."/>
            <person name="Crawford M."/>
            <person name="Koehrsen M."/>
            <person name="Engels R."/>
            <person name="Montgomery P."/>
            <person name="Pearson M."/>
            <person name="Howarth C."/>
            <person name="Larson L."/>
            <person name="Luoma S."/>
            <person name="White J."/>
            <person name="Alvarado L."/>
            <person name="Kodira C.D."/>
            <person name="Zeng Q."/>
            <person name="Oleary S."/>
            <person name="Yandava C."/>
            <person name="Denning D.W."/>
            <person name="Nierman W.C."/>
            <person name="Milne T."/>
            <person name="Madden K."/>
        </authorList>
    </citation>
    <scope>NUCLEOTIDE SEQUENCE [LARGE SCALE GENOMIC DNA]</scope>
    <source>
        <strain evidence="4">NIH 2624 / FGSC A1156</strain>
    </source>
</reference>
<dbReference type="PANTHER" id="PTHR43433:SF5">
    <property type="entry name" value="AB HYDROLASE-1 DOMAIN-CONTAINING PROTEIN"/>
    <property type="match status" value="1"/>
</dbReference>
<dbReference type="InterPro" id="IPR029058">
    <property type="entry name" value="AB_hydrolase_fold"/>
</dbReference>
<evidence type="ECO:0000256" key="1">
    <source>
        <dbReference type="SAM" id="SignalP"/>
    </source>
</evidence>
<dbReference type="PANTHER" id="PTHR43433">
    <property type="entry name" value="HYDROLASE, ALPHA/BETA FOLD FAMILY PROTEIN"/>
    <property type="match status" value="1"/>
</dbReference>
<dbReference type="SUPFAM" id="SSF53474">
    <property type="entry name" value="alpha/beta-Hydrolases"/>
    <property type="match status" value="1"/>
</dbReference>
<dbReference type="ESTHER" id="asptn-q0cj96">
    <property type="family name" value="6_AlphaBeta_hydrolase"/>
</dbReference>
<gene>
    <name evidence="3" type="ORF">ATEG_06238</name>
</gene>
<evidence type="ECO:0000259" key="2">
    <source>
        <dbReference type="Pfam" id="PF00561"/>
    </source>
</evidence>
<dbReference type="InterPro" id="IPR050471">
    <property type="entry name" value="AB_hydrolase"/>
</dbReference>
<dbReference type="eggNOG" id="KOG2984">
    <property type="taxonomic scope" value="Eukaryota"/>
</dbReference>
<dbReference type="GeneID" id="4321356"/>
<dbReference type="Proteomes" id="UP000007963">
    <property type="component" value="Unassembled WGS sequence"/>
</dbReference>
<dbReference type="OMA" id="GIDLWYA"/>
<feature type="domain" description="AB hydrolase-1" evidence="2">
    <location>
        <begin position="63"/>
        <end position="165"/>
    </location>
</feature>
<evidence type="ECO:0000313" key="4">
    <source>
        <dbReference type="Proteomes" id="UP000007963"/>
    </source>
</evidence>
<dbReference type="InterPro" id="IPR000073">
    <property type="entry name" value="AB_hydrolase_1"/>
</dbReference>
<accession>Q0CJ96</accession>
<dbReference type="Gene3D" id="3.40.50.1820">
    <property type="entry name" value="alpha/beta hydrolase"/>
    <property type="match status" value="1"/>
</dbReference>
<name>Q0CJ96_ASPTN</name>
<feature type="chain" id="PRO_5004170347" description="AB hydrolase-1 domain-containing protein" evidence="1">
    <location>
        <begin position="19"/>
        <end position="294"/>
    </location>
</feature>
<dbReference type="Pfam" id="PF00561">
    <property type="entry name" value="Abhydrolase_1"/>
    <property type="match status" value="1"/>
</dbReference>
<dbReference type="VEuPathDB" id="FungiDB:ATEG_06238"/>
<sequence>MLKLSIITLFAATMSVASFTPPWTILPPTPELPPSYHAAYAQLNNISLWYSLFGPCLGQAGTPVVLLHGGKISSRWWGHLIKSLESSFSIVAIDTRAHGRSTDDLSVPLSYNQFAADAVALLDHLKIPKANFIGWSDGAVTSLAIAMQYSSRADRIVAFGANYRPDQANTTGLGGVSFGEDLYNREKEQYLALNPDPNPDFERFYDRVVQMQSASPMWDEEDFGKIPVFGESEDAPFVLVAAGDYEEAIIRTVPGEIHAMTAARPGDVCSISQGLFKESKNGTGNSFVWHRLNN</sequence>
<dbReference type="EMBL" id="CH476601">
    <property type="protein sequence ID" value="EAU33999.1"/>
    <property type="molecule type" value="Genomic_DNA"/>
</dbReference>
<dbReference type="AlphaFoldDB" id="Q0CJ96"/>
<proteinExistence type="predicted"/>
<feature type="signal peptide" evidence="1">
    <location>
        <begin position="1"/>
        <end position="18"/>
    </location>
</feature>
<protein>
    <recommendedName>
        <fullName evidence="2">AB hydrolase-1 domain-containing protein</fullName>
    </recommendedName>
</protein>
<dbReference type="OrthoDB" id="190201at2759"/>
<dbReference type="STRING" id="341663.Q0CJ96"/>